<name>A0A7J7KEV5_BUGNE</name>
<protein>
    <submittedName>
        <fullName evidence="2">Uncharacterized protein</fullName>
    </submittedName>
</protein>
<reference evidence="2" key="1">
    <citation type="submission" date="2020-06" db="EMBL/GenBank/DDBJ databases">
        <title>Draft genome of Bugula neritina, a colonial animal packing powerful symbionts and potential medicines.</title>
        <authorList>
            <person name="Rayko M."/>
        </authorList>
    </citation>
    <scope>NUCLEOTIDE SEQUENCE [LARGE SCALE GENOMIC DNA]</scope>
    <source>
        <strain evidence="2">Kwan_BN1</strain>
    </source>
</reference>
<evidence type="ECO:0000313" key="3">
    <source>
        <dbReference type="Proteomes" id="UP000593567"/>
    </source>
</evidence>
<dbReference type="AlphaFoldDB" id="A0A7J7KEV5"/>
<dbReference type="Proteomes" id="UP000593567">
    <property type="component" value="Unassembled WGS sequence"/>
</dbReference>
<gene>
    <name evidence="2" type="ORF">EB796_004506</name>
</gene>
<dbReference type="EMBL" id="VXIV02000609">
    <property type="protein sequence ID" value="KAF6037182.1"/>
    <property type="molecule type" value="Genomic_DNA"/>
</dbReference>
<comment type="caution">
    <text evidence="2">The sequence shown here is derived from an EMBL/GenBank/DDBJ whole genome shotgun (WGS) entry which is preliminary data.</text>
</comment>
<accession>A0A7J7KEV5</accession>
<feature type="coiled-coil region" evidence="1">
    <location>
        <begin position="40"/>
        <end position="67"/>
    </location>
</feature>
<keyword evidence="3" id="KW-1185">Reference proteome</keyword>
<keyword evidence="1" id="KW-0175">Coiled coil</keyword>
<proteinExistence type="predicted"/>
<organism evidence="2 3">
    <name type="scientific">Bugula neritina</name>
    <name type="common">Brown bryozoan</name>
    <name type="synonym">Sertularia neritina</name>
    <dbReference type="NCBI Taxonomy" id="10212"/>
    <lineage>
        <taxon>Eukaryota</taxon>
        <taxon>Metazoa</taxon>
        <taxon>Spiralia</taxon>
        <taxon>Lophotrochozoa</taxon>
        <taxon>Bryozoa</taxon>
        <taxon>Gymnolaemata</taxon>
        <taxon>Cheilostomatida</taxon>
        <taxon>Flustrina</taxon>
        <taxon>Buguloidea</taxon>
        <taxon>Bugulidae</taxon>
        <taxon>Bugula</taxon>
    </lineage>
</organism>
<evidence type="ECO:0000256" key="1">
    <source>
        <dbReference type="SAM" id="Coils"/>
    </source>
</evidence>
<sequence length="145" mass="16587">MSDLQELQTRESDLNSTIKKLTGVTADFASETEDLLATLRNQRAEQLNSLNHQYDMIEEELIAKRNQTQATMTTFTEEVMGVKLSDVVVLKTKIETKLKKKRQIDIALSYARLKEEIRRNLSEGIPRPNPIDKLSLRVKGQCLLL</sequence>
<evidence type="ECO:0000313" key="2">
    <source>
        <dbReference type="EMBL" id="KAF6037182.1"/>
    </source>
</evidence>